<evidence type="ECO:0000256" key="4">
    <source>
        <dbReference type="ARBA" id="ARBA00022840"/>
    </source>
</evidence>
<feature type="region of interest" description="Disordered" evidence="7">
    <location>
        <begin position="906"/>
        <end position="1022"/>
    </location>
</feature>
<feature type="non-terminal residue" evidence="8">
    <location>
        <position position="1137"/>
    </location>
</feature>
<feature type="region of interest" description="Disordered" evidence="7">
    <location>
        <begin position="818"/>
        <end position="847"/>
    </location>
</feature>
<organism evidence="8 9">
    <name type="scientific">Aphanomyces astaci</name>
    <name type="common">Crayfish plague agent</name>
    <dbReference type="NCBI Taxonomy" id="112090"/>
    <lineage>
        <taxon>Eukaryota</taxon>
        <taxon>Sar</taxon>
        <taxon>Stramenopiles</taxon>
        <taxon>Oomycota</taxon>
        <taxon>Saprolegniomycetes</taxon>
        <taxon>Saprolegniales</taxon>
        <taxon>Verrucalvaceae</taxon>
        <taxon>Aphanomyces</taxon>
    </lineage>
</organism>
<feature type="compositionally biased region" description="Pro residues" evidence="7">
    <location>
        <begin position="955"/>
        <end position="966"/>
    </location>
</feature>
<keyword evidence="2" id="KW-0963">Cytoplasm</keyword>
<proteinExistence type="predicted"/>
<reference evidence="8 9" key="1">
    <citation type="submission" date="2018-08" db="EMBL/GenBank/DDBJ databases">
        <title>Aphanomyces genome sequencing and annotation.</title>
        <authorList>
            <person name="Minardi D."/>
            <person name="Oidtmann B."/>
            <person name="Van Der Giezen M."/>
            <person name="Studholme D.J."/>
        </authorList>
    </citation>
    <scope>NUCLEOTIDE SEQUENCE [LARGE SCALE GENOMIC DNA]</scope>
    <source>
        <strain evidence="8 9">197901</strain>
    </source>
</reference>
<dbReference type="GO" id="GO:0007052">
    <property type="term" value="P:mitotic spindle organization"/>
    <property type="evidence" value="ECO:0007669"/>
    <property type="project" value="TreeGrafter"/>
</dbReference>
<keyword evidence="3" id="KW-0547">Nucleotide-binding</keyword>
<protein>
    <submittedName>
        <fullName evidence="8">Uncharacterized protein</fullName>
    </submittedName>
</protein>
<feature type="region of interest" description="Disordered" evidence="7">
    <location>
        <begin position="1"/>
        <end position="32"/>
    </location>
</feature>
<dbReference type="AlphaFoldDB" id="A0A397F810"/>
<comment type="caution">
    <text evidence="8">The sequence shown here is derived from an EMBL/GenBank/DDBJ whole genome shotgun (WGS) entry which is preliminary data.</text>
</comment>
<evidence type="ECO:0000256" key="3">
    <source>
        <dbReference type="ARBA" id="ARBA00022741"/>
    </source>
</evidence>
<feature type="compositionally biased region" description="Gly residues" evidence="7">
    <location>
        <begin position="945"/>
        <end position="954"/>
    </location>
</feature>
<dbReference type="PANTHER" id="PTHR47969">
    <property type="entry name" value="CHROMOSOME-ASSOCIATED KINESIN KIF4A-RELATED"/>
    <property type="match status" value="1"/>
</dbReference>
<dbReference type="GO" id="GO:0003777">
    <property type="term" value="F:microtubule motor activity"/>
    <property type="evidence" value="ECO:0007669"/>
    <property type="project" value="InterPro"/>
</dbReference>
<gene>
    <name evidence="8" type="ORF">DYB31_001803</name>
</gene>
<dbReference type="EMBL" id="QUTE01009377">
    <property type="protein sequence ID" value="RHZ19159.1"/>
    <property type="molecule type" value="Genomic_DNA"/>
</dbReference>
<evidence type="ECO:0000256" key="6">
    <source>
        <dbReference type="SAM" id="Coils"/>
    </source>
</evidence>
<sequence>MSQEAQGLTWPPLPHTPSTYQSPGGGDADPCIASQSMHEALIRQASDLMTSAARLHHTHSAVVAKATKADADNQQLELLLKATQKKLVEKDEGWRQCQRDLDEARAALHSMSIRASEFQDYMVNEVKQANDATTREAKRHDRTKELLDELQVALHASEHAKATSMEAAAIVEKLKGQHAAELKALQTQITKHDKAVSAEKKRSANWQRMVGEAANTITAMCRDVAVLKLDKAETTERLTQVTKQSVQVVAQAEADKLKLIDQVTAAQTRFRDAVPLFWDWVGRNFMLKHGGQVEALVAAWVADDPEIYSEDLISVAILAGSFSYRKYPHGPRGARQHGSKNLTPTWDDPGVHRNVVVTTISVASGGARDSHNAYADFTRDIIKKQGLEALRFFQKSHEDRSRLLDDRETRLVEMAESAAQAAEAHENYRQKQFKEALGYLQECYQRELDLARRVVGNEANETLSQEIEKQQAMWEARMLRFQENLELTWDKERSLLLQDKEVSLLALKNQHADELLRVSTEAEHTFEVRRLEDGGILNQLQEELRSAKHNHTYEIQALVEQNCRSREAQEIILDKLRSQQNQELTCLRTELRSKQLELDASLYSSAREPSERICTNCPILEQEKDALTERLRLLEEQLRETDRQRERFEQLWEKGRRQLQESDQRTLVSHEALNEAQARFQDSETRGSQLQEQLLQVHTRYEQELQEKQTLREEMERGVQEQLLALTLDRDSEERRVVTQEREELMKSREEHEAILQKVSDAQTQLERNTTLLREEEKTLLREREAFAQEVNKSYSNLRRQQSSLQVDQQTLALQLQEGRLRSGSIGTPYATPASSRKGSPSKGSLSTFMTSSVLQAPYSMAGTPQRTMDPIPVFMQQTEVATETMSMPVPAGVYGRAVTSQKPFMPEWPRQREPPEYIPQDSYGMRGHSNPSPPYFTPAHGDRGGVFGGGSGNPPGPPSTYPAPGGPGGHNLFEHSGGRGDPPGPPGGGGGDDHGGGGSPRFPYVPRHDDHGGRPSRSAYADARKYAPKLKRVDSAIPLEHFLKKFDALQMDYGITDAQLVGIFDDRLNESGIPRFADWWARRVRDHAEQSWAESREAFRQEFIMKTMTERMATITADSYRRTGETVNKYACRIGD</sequence>
<comment type="subcellular location">
    <subcellularLocation>
        <location evidence="1">Cytoplasm</location>
    </subcellularLocation>
</comment>
<dbReference type="GO" id="GO:0005875">
    <property type="term" value="C:microtubule associated complex"/>
    <property type="evidence" value="ECO:0007669"/>
    <property type="project" value="TreeGrafter"/>
</dbReference>
<dbReference type="PANTHER" id="PTHR47969:SF15">
    <property type="entry name" value="CHROMOSOME-ASSOCIATED KINESIN KIF4A-RELATED"/>
    <property type="match status" value="1"/>
</dbReference>
<dbReference type="GO" id="GO:0051231">
    <property type="term" value="P:spindle elongation"/>
    <property type="evidence" value="ECO:0007669"/>
    <property type="project" value="TreeGrafter"/>
</dbReference>
<dbReference type="Proteomes" id="UP000266196">
    <property type="component" value="Unassembled WGS sequence"/>
</dbReference>
<dbReference type="GO" id="GO:0007018">
    <property type="term" value="P:microtubule-based movement"/>
    <property type="evidence" value="ECO:0007669"/>
    <property type="project" value="InterPro"/>
</dbReference>
<evidence type="ECO:0000313" key="9">
    <source>
        <dbReference type="Proteomes" id="UP000266196"/>
    </source>
</evidence>
<keyword evidence="4" id="KW-0067">ATP-binding</keyword>
<evidence type="ECO:0000256" key="2">
    <source>
        <dbReference type="ARBA" id="ARBA00022490"/>
    </source>
</evidence>
<dbReference type="VEuPathDB" id="FungiDB:H257_13396"/>
<dbReference type="InterPro" id="IPR027640">
    <property type="entry name" value="Kinesin-like_fam"/>
</dbReference>
<keyword evidence="5 6" id="KW-0175">Coiled coil</keyword>
<evidence type="ECO:0000313" key="8">
    <source>
        <dbReference type="EMBL" id="RHZ19159.1"/>
    </source>
</evidence>
<evidence type="ECO:0000256" key="5">
    <source>
        <dbReference type="ARBA" id="ARBA00023054"/>
    </source>
</evidence>
<feature type="coiled-coil region" evidence="6">
    <location>
        <begin position="617"/>
        <end position="769"/>
    </location>
</feature>
<evidence type="ECO:0000256" key="1">
    <source>
        <dbReference type="ARBA" id="ARBA00004496"/>
    </source>
</evidence>
<dbReference type="GO" id="GO:0005524">
    <property type="term" value="F:ATP binding"/>
    <property type="evidence" value="ECO:0007669"/>
    <property type="project" value="UniProtKB-KW"/>
</dbReference>
<dbReference type="GO" id="GO:0005737">
    <property type="term" value="C:cytoplasm"/>
    <property type="evidence" value="ECO:0007669"/>
    <property type="project" value="UniProtKB-SubCell"/>
</dbReference>
<name>A0A397F810_APHAT</name>
<evidence type="ECO:0000256" key="7">
    <source>
        <dbReference type="SAM" id="MobiDB-lite"/>
    </source>
</evidence>
<accession>A0A397F810</accession>
<feature type="compositionally biased region" description="Polar residues" evidence="7">
    <location>
        <begin position="833"/>
        <end position="847"/>
    </location>
</feature>